<dbReference type="Gene3D" id="3.10.110.10">
    <property type="entry name" value="Ubiquitin Conjugating Enzyme"/>
    <property type="match status" value="1"/>
</dbReference>
<feature type="compositionally biased region" description="Basic and acidic residues" evidence="1">
    <location>
        <begin position="147"/>
        <end position="167"/>
    </location>
</feature>
<dbReference type="GeneID" id="119738158"/>
<reference evidence="3" key="1">
    <citation type="submission" date="2022-11" db="UniProtKB">
        <authorList>
            <consortium name="EnsemblMetazoa"/>
        </authorList>
    </citation>
    <scope>IDENTIFICATION</scope>
</reference>
<sequence>MEVDEKATDFDACRQAALAWLEHHSKPWQLLWADETERQLVFEHRTGGISFNIVVQSSAAENGQRCFKVASDNDSAWQLLKECQGTSIQECLEQSTAALQPLVGSHNTGTEDDEGVDEDDDDEDEDDDENEDWYYENNEDMMDTEEPEKVNRVSPEKRKSPEEHGDTSDVDFEMYAKFGSRMAVRRLLSDLKMFKRSESANGIHGSPRGDNLFLWDVQMTDFEPKSVLGKDLCKYADKYKQKLEIQLEMSFPDDYPMAPPFIRVVRPRFKFLTAHVTIGGSICMELLTKSGWRPTNDIESILVQVRSEIVSDPKAALDMDRANREYTKTEAETAFHRMVQRYGWNK</sequence>
<dbReference type="PANTHER" id="PTHR24067">
    <property type="entry name" value="UBIQUITIN-CONJUGATING ENZYME E2"/>
    <property type="match status" value="1"/>
</dbReference>
<evidence type="ECO:0000256" key="1">
    <source>
        <dbReference type="SAM" id="MobiDB-lite"/>
    </source>
</evidence>
<feature type="compositionally biased region" description="Acidic residues" evidence="1">
    <location>
        <begin position="110"/>
        <end position="146"/>
    </location>
</feature>
<feature type="domain" description="UBC core" evidence="2">
    <location>
        <begin position="182"/>
        <end position="346"/>
    </location>
</feature>
<dbReference type="PROSITE" id="PS50127">
    <property type="entry name" value="UBC_2"/>
    <property type="match status" value="1"/>
</dbReference>
<organism evidence="3 4">
    <name type="scientific">Patiria miniata</name>
    <name type="common">Bat star</name>
    <name type="synonym">Asterina miniata</name>
    <dbReference type="NCBI Taxonomy" id="46514"/>
    <lineage>
        <taxon>Eukaryota</taxon>
        <taxon>Metazoa</taxon>
        <taxon>Echinodermata</taxon>
        <taxon>Eleutherozoa</taxon>
        <taxon>Asterozoa</taxon>
        <taxon>Asteroidea</taxon>
        <taxon>Valvatacea</taxon>
        <taxon>Valvatida</taxon>
        <taxon>Asterinidae</taxon>
        <taxon>Patiria</taxon>
    </lineage>
</organism>
<protein>
    <recommendedName>
        <fullName evidence="2">UBC core domain-containing protein</fullName>
    </recommendedName>
</protein>
<dbReference type="SUPFAM" id="SSF54495">
    <property type="entry name" value="UBC-like"/>
    <property type="match status" value="1"/>
</dbReference>
<dbReference type="SMART" id="SM00212">
    <property type="entry name" value="UBCc"/>
    <property type="match status" value="1"/>
</dbReference>
<evidence type="ECO:0000313" key="3">
    <source>
        <dbReference type="EnsemblMetazoa" id="XP_038068831.1"/>
    </source>
</evidence>
<dbReference type="EnsemblMetazoa" id="XM_038212903.1">
    <property type="protein sequence ID" value="XP_038068831.1"/>
    <property type="gene ID" value="LOC119738158"/>
</dbReference>
<dbReference type="InterPro" id="IPR050113">
    <property type="entry name" value="Ub_conjugating_enzyme"/>
</dbReference>
<dbReference type="AlphaFoldDB" id="A0A914AZZ9"/>
<dbReference type="RefSeq" id="XP_038068831.1">
    <property type="nucleotide sequence ID" value="XM_038212903.1"/>
</dbReference>
<proteinExistence type="predicted"/>
<dbReference type="OMA" id="TAFHRMV"/>
<name>A0A914AZZ9_PATMI</name>
<evidence type="ECO:0000313" key="4">
    <source>
        <dbReference type="Proteomes" id="UP000887568"/>
    </source>
</evidence>
<evidence type="ECO:0000259" key="2">
    <source>
        <dbReference type="PROSITE" id="PS50127"/>
    </source>
</evidence>
<dbReference type="InterPro" id="IPR000608">
    <property type="entry name" value="UBC"/>
</dbReference>
<dbReference type="OrthoDB" id="109543at2759"/>
<dbReference type="CDD" id="cd23802">
    <property type="entry name" value="UBCc_UBE2Q"/>
    <property type="match status" value="1"/>
</dbReference>
<feature type="region of interest" description="Disordered" evidence="1">
    <location>
        <begin position="102"/>
        <end position="168"/>
    </location>
</feature>
<keyword evidence="4" id="KW-1185">Reference proteome</keyword>
<dbReference type="Proteomes" id="UP000887568">
    <property type="component" value="Unplaced"/>
</dbReference>
<dbReference type="InterPro" id="IPR016135">
    <property type="entry name" value="UBQ-conjugating_enzyme/RWD"/>
</dbReference>
<dbReference type="Pfam" id="PF00179">
    <property type="entry name" value="UQ_con"/>
    <property type="match status" value="1"/>
</dbReference>
<accession>A0A914AZZ9</accession>